<dbReference type="Pfam" id="PF00450">
    <property type="entry name" value="Peptidase_S10"/>
    <property type="match status" value="1"/>
</dbReference>
<feature type="signal peptide" evidence="7">
    <location>
        <begin position="1"/>
        <end position="24"/>
    </location>
</feature>
<dbReference type="PANTHER" id="PTHR11802">
    <property type="entry name" value="SERINE PROTEASE FAMILY S10 SERINE CARBOXYPEPTIDASE"/>
    <property type="match status" value="1"/>
</dbReference>
<accession>A0A921UBN9</accession>
<dbReference type="SUPFAM" id="SSF53474">
    <property type="entry name" value="alpha/beta-Hydrolases"/>
    <property type="match status" value="1"/>
</dbReference>
<comment type="similarity">
    <text evidence="1">Belongs to the peptidase S10 family.</text>
</comment>
<keyword evidence="4 7" id="KW-0732">Signal</keyword>
<dbReference type="InterPro" id="IPR001563">
    <property type="entry name" value="Peptidase_S10"/>
</dbReference>
<reference evidence="8" key="2">
    <citation type="submission" date="2020-10" db="EMBL/GenBank/DDBJ databases">
        <authorList>
            <person name="Cooper E.A."/>
            <person name="Brenton Z.W."/>
            <person name="Flinn B.S."/>
            <person name="Jenkins J."/>
            <person name="Shu S."/>
            <person name="Flowers D."/>
            <person name="Luo F."/>
            <person name="Wang Y."/>
            <person name="Xia P."/>
            <person name="Barry K."/>
            <person name="Daum C."/>
            <person name="Lipzen A."/>
            <person name="Yoshinaga Y."/>
            <person name="Schmutz J."/>
            <person name="Saski C."/>
            <person name="Vermerris W."/>
            <person name="Kresovich S."/>
        </authorList>
    </citation>
    <scope>NUCLEOTIDE SEQUENCE</scope>
</reference>
<organism evidence="8 9">
    <name type="scientific">Sorghum bicolor</name>
    <name type="common">Sorghum</name>
    <name type="synonym">Sorghum vulgare</name>
    <dbReference type="NCBI Taxonomy" id="4558"/>
    <lineage>
        <taxon>Eukaryota</taxon>
        <taxon>Viridiplantae</taxon>
        <taxon>Streptophyta</taxon>
        <taxon>Embryophyta</taxon>
        <taxon>Tracheophyta</taxon>
        <taxon>Spermatophyta</taxon>
        <taxon>Magnoliopsida</taxon>
        <taxon>Liliopsida</taxon>
        <taxon>Poales</taxon>
        <taxon>Poaceae</taxon>
        <taxon>PACMAD clade</taxon>
        <taxon>Panicoideae</taxon>
        <taxon>Andropogonodae</taxon>
        <taxon>Andropogoneae</taxon>
        <taxon>Sorghinae</taxon>
        <taxon>Sorghum</taxon>
    </lineage>
</organism>
<dbReference type="Gramene" id="EES10355">
    <property type="protein sequence ID" value="EES10355"/>
    <property type="gene ID" value="SORBI_3006G005700"/>
</dbReference>
<proteinExistence type="inferred from homology"/>
<evidence type="ECO:0000313" key="8">
    <source>
        <dbReference type="EMBL" id="KAG0524875.1"/>
    </source>
</evidence>
<name>A0A921UBN9_SORBI</name>
<evidence type="ECO:0000256" key="7">
    <source>
        <dbReference type="SAM" id="SignalP"/>
    </source>
</evidence>
<evidence type="ECO:0000256" key="2">
    <source>
        <dbReference type="ARBA" id="ARBA00022645"/>
    </source>
</evidence>
<dbReference type="InterPro" id="IPR029058">
    <property type="entry name" value="AB_hydrolase_fold"/>
</dbReference>
<keyword evidence="5" id="KW-0378">Hydrolase</keyword>
<keyword evidence="6" id="KW-0325">Glycoprotein</keyword>
<evidence type="ECO:0000256" key="1">
    <source>
        <dbReference type="ARBA" id="ARBA00009431"/>
    </source>
</evidence>
<dbReference type="PRINTS" id="PR00724">
    <property type="entry name" value="CRBOXYPTASEC"/>
</dbReference>
<dbReference type="Gene3D" id="3.40.50.1820">
    <property type="entry name" value="alpha/beta hydrolase"/>
    <property type="match status" value="1"/>
</dbReference>
<keyword evidence="3" id="KW-0645">Protease</keyword>
<dbReference type="OMA" id="ILRSEEW"/>
<evidence type="ECO:0000256" key="6">
    <source>
        <dbReference type="ARBA" id="ARBA00023180"/>
    </source>
</evidence>
<sequence length="198" mass="21648">MARSRLQLAVLCILLCCIVVDSAAESFTHRSSDGAQLWGYVQVRKGAYLFWYYYKSPQGVPSPGKPWPTVLYTTAPASSGHGNFKGIGPLDLNQQPHNSTWLNKANLLFVDTPVGTGYSYEEDGNIMRRGVPQTFSEAAADILELLRVLTGEIPTLQSSPLFLLHSTYGGTYAGKITNIVAKAILAAAPLIILRSEEW</sequence>
<dbReference type="PANTHER" id="PTHR11802:SF3">
    <property type="entry name" value="RETINOID-INDUCIBLE SERINE CARBOXYPEPTIDASE"/>
    <property type="match status" value="1"/>
</dbReference>
<dbReference type="GO" id="GO:0006508">
    <property type="term" value="P:proteolysis"/>
    <property type="evidence" value="ECO:0007669"/>
    <property type="project" value="UniProtKB-KW"/>
</dbReference>
<dbReference type="Proteomes" id="UP000807115">
    <property type="component" value="Chromosome 6"/>
</dbReference>
<evidence type="ECO:0000256" key="3">
    <source>
        <dbReference type="ARBA" id="ARBA00022670"/>
    </source>
</evidence>
<dbReference type="AlphaFoldDB" id="A0A921UBN9"/>
<dbReference type="EMBL" id="CM027685">
    <property type="protein sequence ID" value="KAG0524875.1"/>
    <property type="molecule type" value="Genomic_DNA"/>
</dbReference>
<evidence type="ECO:0000313" key="9">
    <source>
        <dbReference type="Proteomes" id="UP000807115"/>
    </source>
</evidence>
<protein>
    <submittedName>
        <fullName evidence="8">Uncharacterized protein</fullName>
    </submittedName>
</protein>
<gene>
    <name evidence="8" type="ORF">BDA96_06G005700</name>
</gene>
<comment type="caution">
    <text evidence="8">The sequence shown here is derived from an EMBL/GenBank/DDBJ whole genome shotgun (WGS) entry which is preliminary data.</text>
</comment>
<evidence type="ECO:0000256" key="4">
    <source>
        <dbReference type="ARBA" id="ARBA00022729"/>
    </source>
</evidence>
<dbReference type="GO" id="GO:0004185">
    <property type="term" value="F:serine-type carboxypeptidase activity"/>
    <property type="evidence" value="ECO:0007669"/>
    <property type="project" value="InterPro"/>
</dbReference>
<keyword evidence="2" id="KW-0121">Carboxypeptidase</keyword>
<evidence type="ECO:0000256" key="5">
    <source>
        <dbReference type="ARBA" id="ARBA00022801"/>
    </source>
</evidence>
<feature type="chain" id="PRO_5037219423" evidence="7">
    <location>
        <begin position="25"/>
        <end position="198"/>
    </location>
</feature>
<reference evidence="8" key="1">
    <citation type="journal article" date="2019" name="BMC Genomics">
        <title>A new reference genome for Sorghum bicolor reveals high levels of sequence similarity between sweet and grain genotypes: implications for the genetics of sugar metabolism.</title>
        <authorList>
            <person name="Cooper E.A."/>
            <person name="Brenton Z.W."/>
            <person name="Flinn B.S."/>
            <person name="Jenkins J."/>
            <person name="Shu S."/>
            <person name="Flowers D."/>
            <person name="Luo F."/>
            <person name="Wang Y."/>
            <person name="Xia P."/>
            <person name="Barry K."/>
            <person name="Daum C."/>
            <person name="Lipzen A."/>
            <person name="Yoshinaga Y."/>
            <person name="Schmutz J."/>
            <person name="Saski C."/>
            <person name="Vermerris W."/>
            <person name="Kresovich S."/>
        </authorList>
    </citation>
    <scope>NUCLEOTIDE SEQUENCE</scope>
</reference>